<protein>
    <submittedName>
        <fullName evidence="1">Uncharacterized protein</fullName>
    </submittedName>
</protein>
<dbReference type="Proteomes" id="UP001433508">
    <property type="component" value="Unassembled WGS sequence"/>
</dbReference>
<evidence type="ECO:0000313" key="1">
    <source>
        <dbReference type="EMBL" id="KAK9234089.1"/>
    </source>
</evidence>
<comment type="caution">
    <text evidence="1">The sequence shown here is derived from an EMBL/GenBank/DDBJ whole genome shotgun (WGS) entry which is preliminary data.</text>
</comment>
<name>A0ACC3SSJ5_LIPKO</name>
<proteinExistence type="predicted"/>
<keyword evidence="2" id="KW-1185">Reference proteome</keyword>
<evidence type="ECO:0000313" key="2">
    <source>
        <dbReference type="Proteomes" id="UP001433508"/>
    </source>
</evidence>
<sequence length="90" mass="10583">MNLTLLADHSVTNHRDAFAEADWLGLKTHRYFDYAIIISSSVWCIHFSRSPLYHKANKTFHRQQKVFKYKIKYIIVLIIPVLLGRILSPL</sequence>
<reference evidence="2" key="1">
    <citation type="journal article" date="2024" name="Front. Bioeng. Biotechnol.">
        <title>Genome-scale model development and genomic sequencing of the oleaginous clade Lipomyces.</title>
        <authorList>
            <person name="Czajka J.J."/>
            <person name="Han Y."/>
            <person name="Kim J."/>
            <person name="Mondo S.J."/>
            <person name="Hofstad B.A."/>
            <person name="Robles A."/>
            <person name="Haridas S."/>
            <person name="Riley R."/>
            <person name="LaButti K."/>
            <person name="Pangilinan J."/>
            <person name="Andreopoulos W."/>
            <person name="Lipzen A."/>
            <person name="Yan J."/>
            <person name="Wang M."/>
            <person name="Ng V."/>
            <person name="Grigoriev I.V."/>
            <person name="Spatafora J.W."/>
            <person name="Magnuson J.K."/>
            <person name="Baker S.E."/>
            <person name="Pomraning K.R."/>
        </authorList>
    </citation>
    <scope>NUCLEOTIDE SEQUENCE [LARGE SCALE GENOMIC DNA]</scope>
    <source>
        <strain evidence="2">CBS 7786</strain>
    </source>
</reference>
<gene>
    <name evidence="1" type="ORF">V1525DRAFT_83714</name>
</gene>
<organism evidence="1 2">
    <name type="scientific">Lipomyces kononenkoae</name>
    <name type="common">Yeast</name>
    <dbReference type="NCBI Taxonomy" id="34357"/>
    <lineage>
        <taxon>Eukaryota</taxon>
        <taxon>Fungi</taxon>
        <taxon>Dikarya</taxon>
        <taxon>Ascomycota</taxon>
        <taxon>Saccharomycotina</taxon>
        <taxon>Lipomycetes</taxon>
        <taxon>Lipomycetales</taxon>
        <taxon>Lipomycetaceae</taxon>
        <taxon>Lipomyces</taxon>
    </lineage>
</organism>
<dbReference type="EMBL" id="MU971518">
    <property type="protein sequence ID" value="KAK9234089.1"/>
    <property type="molecule type" value="Genomic_DNA"/>
</dbReference>
<accession>A0ACC3SSJ5</accession>